<gene>
    <name evidence="1" type="ORF">CPT_MTx_026</name>
</gene>
<protein>
    <submittedName>
        <fullName evidence="1">Uncharacterized protein</fullName>
    </submittedName>
</protein>
<dbReference type="EMBL" id="MK618717">
    <property type="protein sequence ID" value="QBQ72332.1"/>
    <property type="molecule type" value="Genomic_DNA"/>
</dbReference>
<proteinExistence type="predicted"/>
<evidence type="ECO:0000313" key="2">
    <source>
        <dbReference type="Proteomes" id="UP000309130"/>
    </source>
</evidence>
<sequence length="62" mass="7095">MIVGYVIMLVLCTSNGQLCHAEVYKQDDNTIYASETECLQQVRYYNEYFHPVGDLGCGEVRN</sequence>
<accession>A0A482MGM4</accession>
<evidence type="ECO:0000313" key="1">
    <source>
        <dbReference type="EMBL" id="QBQ72332.1"/>
    </source>
</evidence>
<name>A0A482MGM4_9CAUD</name>
<keyword evidence="2" id="KW-1185">Reference proteome</keyword>
<organism evidence="1 2">
    <name type="scientific">Serratia phage MTx</name>
    <dbReference type="NCBI Taxonomy" id="2557553"/>
    <lineage>
        <taxon>Viruses</taxon>
        <taxon>Duplodnaviria</taxon>
        <taxon>Heunggongvirae</taxon>
        <taxon>Uroviricota</taxon>
        <taxon>Caudoviricetes</taxon>
        <taxon>Lindbergviridae</taxon>
        <taxon>Myosmarvirus</taxon>
        <taxon>Myosmarvirus MTx</taxon>
    </lineage>
</organism>
<reference evidence="2" key="1">
    <citation type="submission" date="2019-03" db="EMBL/GenBank/DDBJ databases">
        <title>Complete Genome Sequence of Serratia marcescens Myophage MTx.</title>
        <authorList>
            <person name="Graham K."/>
            <person name="Freeman M."/>
            <person name="Newkirk H."/>
            <person name="Liu M."/>
            <person name="Ramsey J."/>
            <person name="Cahill J."/>
        </authorList>
    </citation>
    <scope>NUCLEOTIDE SEQUENCE [LARGE SCALE GENOMIC DNA]</scope>
</reference>
<dbReference type="Proteomes" id="UP000309130">
    <property type="component" value="Segment"/>
</dbReference>